<evidence type="ECO:0000256" key="1">
    <source>
        <dbReference type="SAM" id="Phobius"/>
    </source>
</evidence>
<dbReference type="Proteomes" id="UP001589619">
    <property type="component" value="Unassembled WGS sequence"/>
</dbReference>
<evidence type="ECO:0000313" key="3">
    <source>
        <dbReference type="Proteomes" id="UP001589619"/>
    </source>
</evidence>
<sequence>MAGVIKLTLLGGYPKSTTMSQVPIRKGSEPNTCFIDGYKCEMADYNWLENGSVSTGKIINGAIIGGLLTGGAGSIIGAGIGALKKKDSSVLVISIVENGNTLHVQFKCDKHEYQSFLRNIIYA</sequence>
<keyword evidence="3" id="KW-1185">Reference proteome</keyword>
<keyword evidence="1" id="KW-0812">Transmembrane</keyword>
<comment type="caution">
    <text evidence="2">The sequence shown here is derived from an EMBL/GenBank/DDBJ whole genome shotgun (WGS) entry which is preliminary data.</text>
</comment>
<reference evidence="2 3" key="1">
    <citation type="submission" date="2024-09" db="EMBL/GenBank/DDBJ databases">
        <authorList>
            <person name="Sun Q."/>
            <person name="Mori K."/>
        </authorList>
    </citation>
    <scope>NUCLEOTIDE SEQUENCE [LARGE SCALE GENOMIC DNA]</scope>
    <source>
        <strain evidence="2 3">JCM 12520</strain>
    </source>
</reference>
<protein>
    <submittedName>
        <fullName evidence="2">Uncharacterized protein</fullName>
    </submittedName>
</protein>
<name>A0ABV5VQQ8_9BACL</name>
<evidence type="ECO:0000313" key="2">
    <source>
        <dbReference type="EMBL" id="MFB9750594.1"/>
    </source>
</evidence>
<organism evidence="2 3">
    <name type="scientific">Paenibacillus hodogayensis</name>
    <dbReference type="NCBI Taxonomy" id="279208"/>
    <lineage>
        <taxon>Bacteria</taxon>
        <taxon>Bacillati</taxon>
        <taxon>Bacillota</taxon>
        <taxon>Bacilli</taxon>
        <taxon>Bacillales</taxon>
        <taxon>Paenibacillaceae</taxon>
        <taxon>Paenibacillus</taxon>
    </lineage>
</organism>
<accession>A0ABV5VQQ8</accession>
<keyword evidence="1" id="KW-1133">Transmembrane helix</keyword>
<keyword evidence="1" id="KW-0472">Membrane</keyword>
<dbReference type="EMBL" id="JBHMAG010000003">
    <property type="protein sequence ID" value="MFB9750594.1"/>
    <property type="molecule type" value="Genomic_DNA"/>
</dbReference>
<gene>
    <name evidence="2" type="ORF">ACFFNY_03330</name>
</gene>
<proteinExistence type="predicted"/>
<dbReference type="RefSeq" id="WP_344906722.1">
    <property type="nucleotide sequence ID" value="NZ_BAAAYO010000005.1"/>
</dbReference>
<feature type="transmembrane region" description="Helical" evidence="1">
    <location>
        <begin position="58"/>
        <end position="83"/>
    </location>
</feature>